<evidence type="ECO:0000256" key="2">
    <source>
        <dbReference type="ARBA" id="ARBA00022692"/>
    </source>
</evidence>
<dbReference type="PANTHER" id="PTHR11863">
    <property type="entry name" value="STEROL DESATURASE"/>
    <property type="match status" value="1"/>
</dbReference>
<dbReference type="GO" id="GO:0004497">
    <property type="term" value="F:monooxygenase activity"/>
    <property type="evidence" value="ECO:0007669"/>
    <property type="project" value="UniProtKB-KW"/>
</dbReference>
<dbReference type="Pfam" id="PF04116">
    <property type="entry name" value="FA_hydroxylase"/>
    <property type="match status" value="1"/>
</dbReference>
<proteinExistence type="predicted"/>
<dbReference type="InterPro" id="IPR050307">
    <property type="entry name" value="Sterol_Desaturase_Related"/>
</dbReference>
<dbReference type="EMBL" id="BEYU01000041">
    <property type="protein sequence ID" value="GBG28468.1"/>
    <property type="molecule type" value="Genomic_DNA"/>
</dbReference>
<protein>
    <submittedName>
        <fullName evidence="6">Methylsterol monooxygenase 2-1</fullName>
    </submittedName>
</protein>
<evidence type="ECO:0000313" key="6">
    <source>
        <dbReference type="EMBL" id="GBG28468.1"/>
    </source>
</evidence>
<evidence type="ECO:0000256" key="1">
    <source>
        <dbReference type="ARBA" id="ARBA00004370"/>
    </source>
</evidence>
<dbReference type="GO" id="GO:0008610">
    <property type="term" value="P:lipid biosynthetic process"/>
    <property type="evidence" value="ECO:0007669"/>
    <property type="project" value="InterPro"/>
</dbReference>
<keyword evidence="7" id="KW-1185">Reference proteome</keyword>
<feature type="domain" description="Fatty acid hydroxylase" evidence="5">
    <location>
        <begin position="195"/>
        <end position="336"/>
    </location>
</feature>
<dbReference type="GO" id="GO:0016020">
    <property type="term" value="C:membrane"/>
    <property type="evidence" value="ECO:0007669"/>
    <property type="project" value="UniProtKB-SubCell"/>
</dbReference>
<keyword evidence="6" id="KW-0503">Monooxygenase</keyword>
<dbReference type="InParanoid" id="A0A2R5GFD2"/>
<dbReference type="OrthoDB" id="408954at2759"/>
<dbReference type="Proteomes" id="UP000241890">
    <property type="component" value="Unassembled WGS sequence"/>
</dbReference>
<evidence type="ECO:0000259" key="5">
    <source>
        <dbReference type="Pfam" id="PF04116"/>
    </source>
</evidence>
<keyword evidence="3" id="KW-1133">Transmembrane helix</keyword>
<evidence type="ECO:0000256" key="4">
    <source>
        <dbReference type="ARBA" id="ARBA00023136"/>
    </source>
</evidence>
<evidence type="ECO:0000313" key="7">
    <source>
        <dbReference type="Proteomes" id="UP000241890"/>
    </source>
</evidence>
<accession>A0A2R5GFD2</accession>
<dbReference type="GO" id="GO:0005506">
    <property type="term" value="F:iron ion binding"/>
    <property type="evidence" value="ECO:0007669"/>
    <property type="project" value="InterPro"/>
</dbReference>
<organism evidence="6 7">
    <name type="scientific">Hondaea fermentalgiana</name>
    <dbReference type="NCBI Taxonomy" id="2315210"/>
    <lineage>
        <taxon>Eukaryota</taxon>
        <taxon>Sar</taxon>
        <taxon>Stramenopiles</taxon>
        <taxon>Bigyra</taxon>
        <taxon>Labyrinthulomycetes</taxon>
        <taxon>Thraustochytrida</taxon>
        <taxon>Thraustochytriidae</taxon>
        <taxon>Hondaea</taxon>
    </lineage>
</organism>
<keyword evidence="4" id="KW-0472">Membrane</keyword>
<comment type="subcellular location">
    <subcellularLocation>
        <location evidence="1">Membrane</location>
    </subcellularLocation>
</comment>
<reference evidence="6 7" key="1">
    <citation type="submission" date="2017-12" db="EMBL/GenBank/DDBJ databases">
        <title>Sequencing, de novo assembly and annotation of complete genome of a new Thraustochytrid species, strain FCC1311.</title>
        <authorList>
            <person name="Sedici K."/>
            <person name="Godart F."/>
            <person name="Aiese Cigliano R."/>
            <person name="Sanseverino W."/>
            <person name="Barakat M."/>
            <person name="Ortet P."/>
            <person name="Marechal E."/>
            <person name="Cagnac O."/>
            <person name="Amato A."/>
        </authorList>
    </citation>
    <scope>NUCLEOTIDE SEQUENCE [LARGE SCALE GENOMIC DNA]</scope>
</reference>
<sequence length="341" mass="39035">MATATSARAGGLPFLTTTEQKLAAGLALATVAYGFVSADEVKALRQEEIERSGKAQRRPNADKIQDHPVASWAITNASVWAAVLAKYKLVGEMDPRESFAVTFARMVIGNSILVDGSVGVNSILINKVYAHVPFFSDKRLKQTSWDVFVDYMKCNGFAKLLLGVFQVHGFLKKKTVPEPYGPWRPLRFLARLVWFRVIVDVLFWAGHRVLHSKKVYAVGHRTHHEHSATQLTTNYHFDWWDLVIEAYVPFIFATASYKKFFGAIDQFDMSLLSTYIFWHEIESHAGKPMPTMPFLAPLSTWTQKFDDFNSWFHEIHHRTLKYNLSITPWFDQLMGTDRWDL</sequence>
<dbReference type="AlphaFoldDB" id="A0A2R5GFD2"/>
<name>A0A2R5GFD2_9STRA</name>
<keyword evidence="6" id="KW-0560">Oxidoreductase</keyword>
<gene>
    <name evidence="6" type="ORF">FCC1311_012831</name>
</gene>
<evidence type="ECO:0000256" key="3">
    <source>
        <dbReference type="ARBA" id="ARBA00022989"/>
    </source>
</evidence>
<dbReference type="InterPro" id="IPR006694">
    <property type="entry name" value="Fatty_acid_hydroxylase"/>
</dbReference>
<comment type="caution">
    <text evidence="6">The sequence shown here is derived from an EMBL/GenBank/DDBJ whole genome shotgun (WGS) entry which is preliminary data.</text>
</comment>
<keyword evidence="2" id="KW-0812">Transmembrane</keyword>